<evidence type="ECO:0000259" key="14">
    <source>
        <dbReference type="Pfam" id="PF02867"/>
    </source>
</evidence>
<evidence type="ECO:0000259" key="15">
    <source>
        <dbReference type="Pfam" id="PF08471"/>
    </source>
</evidence>
<feature type="domain" description="TSCPD" evidence="16">
    <location>
        <begin position="902"/>
        <end position="1012"/>
    </location>
</feature>
<dbReference type="SUPFAM" id="SSF51998">
    <property type="entry name" value="PFL-like glycyl radical enzymes"/>
    <property type="match status" value="1"/>
</dbReference>
<evidence type="ECO:0000259" key="16">
    <source>
        <dbReference type="Pfam" id="PF12637"/>
    </source>
</evidence>
<comment type="catalytic activity">
    <reaction evidence="12 13">
        <text>a 2'-deoxyribonucleoside 5'-diphosphate + [thioredoxin]-disulfide + H2O = a ribonucleoside 5'-diphosphate + [thioredoxin]-dithiol</text>
        <dbReference type="Rhea" id="RHEA:23252"/>
        <dbReference type="Rhea" id="RHEA-COMP:10698"/>
        <dbReference type="Rhea" id="RHEA-COMP:10700"/>
        <dbReference type="ChEBI" id="CHEBI:15377"/>
        <dbReference type="ChEBI" id="CHEBI:29950"/>
        <dbReference type="ChEBI" id="CHEBI:50058"/>
        <dbReference type="ChEBI" id="CHEBI:57930"/>
        <dbReference type="ChEBI" id="CHEBI:73316"/>
        <dbReference type="EC" id="1.17.4.1"/>
    </reaction>
</comment>
<proteinExistence type="inferred from homology"/>
<dbReference type="PANTHER" id="PTHR43371:SF1">
    <property type="entry name" value="RIBONUCLEOSIDE-DIPHOSPHATE REDUCTASE"/>
    <property type="match status" value="1"/>
</dbReference>
<dbReference type="NCBIfam" id="TIGR02504">
    <property type="entry name" value="NrdJ_Z"/>
    <property type="match status" value="1"/>
</dbReference>
<comment type="similarity">
    <text evidence="2 13">Belongs to the ribonucleoside diphosphate reductase class-2 family.</text>
</comment>
<evidence type="ECO:0000313" key="17">
    <source>
        <dbReference type="EMBL" id="MBK9796170.1"/>
    </source>
</evidence>
<dbReference type="Pfam" id="PF12637">
    <property type="entry name" value="TSCPD"/>
    <property type="match status" value="1"/>
</dbReference>
<dbReference type="Proteomes" id="UP000886657">
    <property type="component" value="Unassembled WGS sequence"/>
</dbReference>
<dbReference type="InterPro" id="IPR013344">
    <property type="entry name" value="RNR_NrdJ/NrdZ"/>
</dbReference>
<comment type="cofactor">
    <cofactor evidence="1 13">
        <name>adenosylcob(III)alamin</name>
        <dbReference type="ChEBI" id="CHEBI:18408"/>
    </cofactor>
</comment>
<feature type="domain" description="Ribonucleotide reductase large subunit C-terminal" evidence="14">
    <location>
        <begin position="755"/>
        <end position="854"/>
    </location>
</feature>
<dbReference type="PANTHER" id="PTHR43371">
    <property type="entry name" value="VITAMIN B12-DEPENDENT RIBONUCLEOTIDE REDUCTASE"/>
    <property type="match status" value="1"/>
</dbReference>
<accession>A0A9D7SGC0</accession>
<evidence type="ECO:0000313" key="18">
    <source>
        <dbReference type="Proteomes" id="UP000886657"/>
    </source>
</evidence>
<name>A0A9D7SGC0_9BACT</name>
<dbReference type="SUPFAM" id="SSF75625">
    <property type="entry name" value="YebC-like"/>
    <property type="match status" value="1"/>
</dbReference>
<sequence length="1132" mass="123207">MKIARHFTKAGHDPLEGIPFVPRTSRISKLDGTVVFEAKDVMVPETWSQVAVDILAQKYFRRKGIDAQNSGEKDARQVFHRLAGCWRHWGETNSYFDTAEDAQAFYDELTYMLANQMCAPNSPQWFNTGLHYAYGISGPAQGHSYVDPRTGEMMKSTSAYERPQPHACFIQSVADDLVNEGGIMDLWTREARIFKYGSGTGTNFSKVRGSEEPLSGGGRSSGLMSFLAVGDRAAGAIKSGGTTRRAAKMVCLDLDHPDIEAFIDWKVTEERKVAMIAAGSALVRRHWDAICRAVEGSTSRDADPKTNEALLKALAKAKREGVPPAFLTQCLGRLAEGDFARDLAGYDTSWDGEGYLTVGGMNSNNSVRVPDPFMRALEMDGDWDLKRRIDGKTSKTLRAKDLWEKVNKAAWACADPGIQFNTTINDWHTCPEDGPINASNPCSEYMFLDDTACNLASLNLCTFLTEDGGFDLVGYRHAIRLWTVVLEVSVLMAQFPSESIAKLSHEFRTLGLGYANLGAMLMRMGIPYDSVEGTQWCAALTAILTGDAYAASAEMARELGPFPGYQKNAAHMLRVIRNHRRAAYSAPASEYEQLSIRPQGLHGTGVPKRIVEAARESWDTALTYGEQWGFRNAQVTVLAPTGTIGLLMDCDTTGVEPDFALVKFKKLAGGGYFKLVNRAIPEAMARLGYTPAQIRDIERHVVGWLQITDETPGITRTMLKANGWAEEEIALVEQKLPTAFDPAYAIDVERLKNDFSPEQVEAFLLALSGSMTVEGAPHLKDEHLPIFDCANRCGRTGRRYIAPMGHLRMMGAAQPFLSGAISKTINLPAEATVPEIGAIYEASWQLMLKAVALYRDGSKMSQAMATSLDLLDGADTLMDDQATHAEKTPALAQALTQQLVRTYRRRLPNRRGGYTQAATIGGTKLYLRTGEYEDGSLGEIFLDIHKEGAAFRAVLNCFAIAVSMGLQHGVPLEEFCDAFLFTRFEPGGMVAGSDTIKLSTSLIDFVFRELAISYLGRYDLAHVEPEQLTNAATGLRPNSNAPGVQSNLPSLPTGTPLPFPDSPAAGVPVASAAAPVPVLVTVSGARSAVSAAQAAREKGYTGDPCPECGHLTLVRNGACMKCQTCGATTGCS</sequence>
<dbReference type="InterPro" id="IPR000788">
    <property type="entry name" value="RNR_lg_C"/>
</dbReference>
<evidence type="ECO:0000256" key="7">
    <source>
        <dbReference type="ARBA" id="ARBA00022741"/>
    </source>
</evidence>
<dbReference type="GO" id="GO:0050897">
    <property type="term" value="F:cobalt ion binding"/>
    <property type="evidence" value="ECO:0007669"/>
    <property type="project" value="InterPro"/>
</dbReference>
<protein>
    <recommendedName>
        <fullName evidence="4 13">Vitamin B12-dependent ribonucleotide reductase</fullName>
        <ecNumber evidence="3 13">1.17.4.1</ecNumber>
    </recommendedName>
</protein>
<dbReference type="GO" id="GO:0000166">
    <property type="term" value="F:nucleotide binding"/>
    <property type="evidence" value="ECO:0007669"/>
    <property type="project" value="UniProtKB-KW"/>
</dbReference>
<dbReference type="Gene3D" id="3.20.70.20">
    <property type="match status" value="3"/>
</dbReference>
<evidence type="ECO:0000256" key="3">
    <source>
        <dbReference type="ARBA" id="ARBA00012274"/>
    </source>
</evidence>
<evidence type="ECO:0000256" key="12">
    <source>
        <dbReference type="ARBA" id="ARBA00047754"/>
    </source>
</evidence>
<comment type="caution">
    <text evidence="17">The sequence shown here is derived from an EMBL/GenBank/DDBJ whole genome shotgun (WGS) entry which is preliminary data.</text>
</comment>
<dbReference type="PRINTS" id="PR01183">
    <property type="entry name" value="RIBORDTASEM1"/>
</dbReference>
<dbReference type="AlphaFoldDB" id="A0A9D7SGC0"/>
<keyword evidence="8 13" id="KW-0560">Oxidoreductase</keyword>
<evidence type="ECO:0000256" key="13">
    <source>
        <dbReference type="RuleBase" id="RU364064"/>
    </source>
</evidence>
<feature type="domain" description="Ribonucleotide reductase large subunit C-terminal" evidence="14">
    <location>
        <begin position="167"/>
        <end position="711"/>
    </location>
</feature>
<reference evidence="17" key="1">
    <citation type="submission" date="2020-10" db="EMBL/GenBank/DDBJ databases">
        <title>Connecting structure to function with the recovery of over 1000 high-quality activated sludge metagenome-assembled genomes encoding full-length rRNA genes using long-read sequencing.</title>
        <authorList>
            <person name="Singleton C.M."/>
            <person name="Petriglieri F."/>
            <person name="Kristensen J.M."/>
            <person name="Kirkegaard R.H."/>
            <person name="Michaelsen T.Y."/>
            <person name="Andersen M.H."/>
            <person name="Karst S.M."/>
            <person name="Dueholm M.S."/>
            <person name="Nielsen P.H."/>
            <person name="Albertsen M."/>
        </authorList>
    </citation>
    <scope>NUCLEOTIDE SEQUENCE</scope>
    <source>
        <strain evidence="17">Skiv_18-Q3-R9-52_MAXAC.067</strain>
    </source>
</reference>
<dbReference type="EC" id="1.17.4.1" evidence="3 13"/>
<evidence type="ECO:0000256" key="2">
    <source>
        <dbReference type="ARBA" id="ARBA00007405"/>
    </source>
</evidence>
<dbReference type="InterPro" id="IPR024434">
    <property type="entry name" value="TSCPD_dom"/>
</dbReference>
<comment type="function">
    <text evidence="11 13">Catalyzes the reduction of ribonucleotides to deoxyribonucleotides. May function to provide a pool of deoxyribonucleotide precursors for DNA repair during oxygen limitation and/or for immediate growth after restoration of oxygen.</text>
</comment>
<dbReference type="InterPro" id="IPR050862">
    <property type="entry name" value="RdRp_reductase_class-2"/>
</dbReference>
<dbReference type="GO" id="GO:0031419">
    <property type="term" value="F:cobalamin binding"/>
    <property type="evidence" value="ECO:0007669"/>
    <property type="project" value="UniProtKB-KW"/>
</dbReference>
<keyword evidence="5 13" id="KW-0846">Cobalamin</keyword>
<evidence type="ECO:0000256" key="8">
    <source>
        <dbReference type="ARBA" id="ARBA00023002"/>
    </source>
</evidence>
<organism evidence="17 18">
    <name type="scientific">Candidatus Geothrix skivensis</name>
    <dbReference type="NCBI Taxonomy" id="2954439"/>
    <lineage>
        <taxon>Bacteria</taxon>
        <taxon>Pseudomonadati</taxon>
        <taxon>Acidobacteriota</taxon>
        <taxon>Holophagae</taxon>
        <taxon>Holophagales</taxon>
        <taxon>Holophagaceae</taxon>
        <taxon>Geothrix</taxon>
    </lineage>
</organism>
<evidence type="ECO:0000256" key="1">
    <source>
        <dbReference type="ARBA" id="ARBA00001922"/>
    </source>
</evidence>
<dbReference type="InterPro" id="IPR013678">
    <property type="entry name" value="RNR_2_N"/>
</dbReference>
<keyword evidence="10 13" id="KW-0170">Cobalt</keyword>
<gene>
    <name evidence="17" type="ORF">IPP58_06700</name>
</gene>
<evidence type="ECO:0000256" key="11">
    <source>
        <dbReference type="ARBA" id="ARBA00025437"/>
    </source>
</evidence>
<dbReference type="EMBL" id="JADKIO010000005">
    <property type="protein sequence ID" value="MBK9796170.1"/>
    <property type="molecule type" value="Genomic_DNA"/>
</dbReference>
<evidence type="ECO:0000256" key="4">
    <source>
        <dbReference type="ARBA" id="ARBA00014409"/>
    </source>
</evidence>
<dbReference type="Pfam" id="PF08471">
    <property type="entry name" value="Ribonuc_red_2_N"/>
    <property type="match status" value="1"/>
</dbReference>
<dbReference type="InterPro" id="IPR029072">
    <property type="entry name" value="YebC-like"/>
</dbReference>
<keyword evidence="9" id="KW-1015">Disulfide bond</keyword>
<evidence type="ECO:0000256" key="6">
    <source>
        <dbReference type="ARBA" id="ARBA00022634"/>
    </source>
</evidence>
<evidence type="ECO:0000256" key="9">
    <source>
        <dbReference type="ARBA" id="ARBA00023157"/>
    </source>
</evidence>
<keyword evidence="7 13" id="KW-0547">Nucleotide-binding</keyword>
<dbReference type="GO" id="GO:0071897">
    <property type="term" value="P:DNA biosynthetic process"/>
    <property type="evidence" value="ECO:0007669"/>
    <property type="project" value="UniProtKB-KW"/>
</dbReference>
<dbReference type="CDD" id="cd02888">
    <property type="entry name" value="RNR_II_dimer"/>
    <property type="match status" value="1"/>
</dbReference>
<keyword evidence="6 13" id="KW-0237">DNA synthesis</keyword>
<evidence type="ECO:0000256" key="10">
    <source>
        <dbReference type="ARBA" id="ARBA00023285"/>
    </source>
</evidence>
<dbReference type="GO" id="GO:0004748">
    <property type="term" value="F:ribonucleoside-diphosphate reductase activity, thioredoxin disulfide as acceptor"/>
    <property type="evidence" value="ECO:0007669"/>
    <property type="project" value="UniProtKB-EC"/>
</dbReference>
<evidence type="ECO:0000256" key="5">
    <source>
        <dbReference type="ARBA" id="ARBA00022628"/>
    </source>
</evidence>
<feature type="domain" description="Ribonucleotide reductase class II vitamin B12-dependent N-terminal" evidence="15">
    <location>
        <begin position="23"/>
        <end position="116"/>
    </location>
</feature>
<dbReference type="Pfam" id="PF02867">
    <property type="entry name" value="Ribonuc_red_lgC"/>
    <property type="match status" value="2"/>
</dbReference>